<evidence type="ECO:0000256" key="1">
    <source>
        <dbReference type="ARBA" id="ARBA00022679"/>
    </source>
</evidence>
<feature type="compositionally biased region" description="Polar residues" evidence="8">
    <location>
        <begin position="406"/>
        <end position="415"/>
    </location>
</feature>
<dbReference type="InterPro" id="IPR001841">
    <property type="entry name" value="Znf_RING"/>
</dbReference>
<dbReference type="EMBL" id="GEBQ01000914">
    <property type="protein sequence ID" value="JAT39063.1"/>
    <property type="molecule type" value="Transcribed_RNA"/>
</dbReference>
<dbReference type="AlphaFoldDB" id="A0A1B6LQT9"/>
<feature type="compositionally biased region" description="Acidic residues" evidence="8">
    <location>
        <begin position="737"/>
        <end position="751"/>
    </location>
</feature>
<dbReference type="GO" id="GO:1990450">
    <property type="term" value="F:linear polyubiquitin binding"/>
    <property type="evidence" value="ECO:0007669"/>
    <property type="project" value="TreeGrafter"/>
</dbReference>
<dbReference type="PROSITE" id="PS00518">
    <property type="entry name" value="ZF_RING_1"/>
    <property type="match status" value="1"/>
</dbReference>
<dbReference type="GO" id="GO:0070530">
    <property type="term" value="F:K63-linked polyubiquitin modification-dependent protein binding"/>
    <property type="evidence" value="ECO:0007669"/>
    <property type="project" value="TreeGrafter"/>
</dbReference>
<dbReference type="CDD" id="cd20351">
    <property type="entry name" value="Rcat_RBR_HOIP"/>
    <property type="match status" value="1"/>
</dbReference>
<dbReference type="InterPro" id="IPR047542">
    <property type="entry name" value="Rcat_RBR_RNF31-like"/>
</dbReference>
<evidence type="ECO:0000256" key="5">
    <source>
        <dbReference type="ARBA" id="ARBA00022786"/>
    </source>
</evidence>
<keyword evidence="1" id="KW-0808">Transferase</keyword>
<dbReference type="CDD" id="cd16631">
    <property type="entry name" value="mRING-HC-C4C4_RBR_HOIP"/>
    <property type="match status" value="1"/>
</dbReference>
<dbReference type="EMBL" id="GEBQ01004126">
    <property type="protein sequence ID" value="JAT35851.1"/>
    <property type="molecule type" value="Transcribed_RNA"/>
</dbReference>
<dbReference type="PANTHER" id="PTHR16004">
    <property type="entry name" value="RING FINGER PROTEIN 31-RELATED"/>
    <property type="match status" value="1"/>
</dbReference>
<dbReference type="InterPro" id="IPR002867">
    <property type="entry name" value="IBR_dom"/>
</dbReference>
<feature type="compositionally biased region" description="Polar residues" evidence="8">
    <location>
        <begin position="559"/>
        <end position="568"/>
    </location>
</feature>
<feature type="compositionally biased region" description="Polar residues" evidence="8">
    <location>
        <begin position="263"/>
        <end position="281"/>
    </location>
</feature>
<dbReference type="PROSITE" id="PS51873">
    <property type="entry name" value="TRIAD"/>
    <property type="match status" value="1"/>
</dbReference>
<evidence type="ECO:0000256" key="2">
    <source>
        <dbReference type="ARBA" id="ARBA00022723"/>
    </source>
</evidence>
<feature type="region of interest" description="Disordered" evidence="8">
    <location>
        <begin position="29"/>
        <end position="157"/>
    </location>
</feature>
<dbReference type="CDD" id="cd20337">
    <property type="entry name" value="BRcat_RBR_HOIP"/>
    <property type="match status" value="1"/>
</dbReference>
<feature type="compositionally biased region" description="Basic and acidic residues" evidence="8">
    <location>
        <begin position="250"/>
        <end position="262"/>
    </location>
</feature>
<feature type="compositionally biased region" description="Basic and acidic residues" evidence="8">
    <location>
        <begin position="339"/>
        <end position="348"/>
    </location>
</feature>
<evidence type="ECO:0000256" key="3">
    <source>
        <dbReference type="ARBA" id="ARBA00022737"/>
    </source>
</evidence>
<evidence type="ECO:0000313" key="13">
    <source>
        <dbReference type="EMBL" id="JAT39063.1"/>
    </source>
</evidence>
<dbReference type="InterPro" id="IPR044066">
    <property type="entry name" value="TRIAD_supradom"/>
</dbReference>
<protein>
    <recommendedName>
        <fullName evidence="14">RING-type domain-containing protein</fullName>
    </recommendedName>
</protein>
<dbReference type="SMART" id="SM00647">
    <property type="entry name" value="IBR"/>
    <property type="match status" value="2"/>
</dbReference>
<gene>
    <name evidence="11" type="ORF">g.40057</name>
    <name evidence="12" type="ORF">g.40062</name>
    <name evidence="13" type="ORF">g.40067</name>
</gene>
<evidence type="ECO:0000259" key="9">
    <source>
        <dbReference type="PROSITE" id="PS50089"/>
    </source>
</evidence>
<keyword evidence="5" id="KW-0833">Ubl conjugation pathway</keyword>
<dbReference type="InterPro" id="IPR047541">
    <property type="entry name" value="RNF31_RBR_mRING-HC-like"/>
</dbReference>
<feature type="region of interest" description="Disordered" evidence="8">
    <location>
        <begin position="732"/>
        <end position="768"/>
    </location>
</feature>
<evidence type="ECO:0000256" key="7">
    <source>
        <dbReference type="PROSITE-ProRule" id="PRU00175"/>
    </source>
</evidence>
<dbReference type="PROSITE" id="PS50089">
    <property type="entry name" value="ZF_RING_2"/>
    <property type="match status" value="1"/>
</dbReference>
<sequence length="1210" mass="136841">MTEKKNIPKIILSKTISVEEDIIHDQKDLTKQVKVSKKIEPTQQRRFNDKKESIQTDNADGKTILVNQEQIDEEKETLQQENVDGKKGSNPSEKFDGRTKSKKQEKNYSKTKSKQQEYIDSKKETTQKDGFDRQENQLNKENFDGKKKYNQQENLDGNVQLTQKMKVGDNEESTPVVHGIIQPKQQEVTDSQIEFRPEKVDGDRKLKQQEEIDDKKEIMLQENVDGKKKSQTKENVIGKKMPIHKANVVGEEKSKEQEKLDNNIESVQSPKVGSMAESTQLIKVDSKEKSTRQVADNKIQSKQQDKTDGKIKSKQQKNDDMKDSTEQNLNSKTKPKQKQNVDAKKESIQKNIDGTMKLNEQEKLNSISKSIQSEMVEMQKDVIQHENLDRITESTSEGKVDDKSDSTQLETISNKSELDSKESLEKPNMVQHEKLNAVTEELSTPENVEKRKDILLEEQSTETKPDSDNKLDTVSTQLTVTLDSEVIAQDSISEIQSDLKASQSPTHIAQSLTLPNKINSGNISPLSVFSEGSILSNTPNSETEEIHRKYDISDPTVLADQNSKSGSNRIDERTSDSVDLKSINSLAQILKSSESDTVNFNQSMRNNEVLHLLTPTSVPEYVLNEAFHSVSSESDKRSSTDPKSLSTRGSSDKSQTSDKSLSMIESRAEILELLKASLSSDLVLDRIVSTLFSSVLNSSDSVDLTKPGESDEIPSDSEIKLLRTFSSSDSEVKTESDFFEAQEEVEDEDGEEHVSAVSGDEQEASDLEKKVEKELNLDNDEHKEIATIEQQNLIEYERQVRRYLAEGLVSTYDQAELVVKLMELEFDKELSVSAANECSSLQSALTYLQQECQLCTGKYPMNQMVSMLECEHRCCRDCALHYFTLQITERNIADCVCPFCKLPELHATDPDRALDYFSNLDILLKGLLEEAVHELFQRKLRDRTLMQDPNFKWCVKCSSGFIANPRQKRLVCPDCRSVTCANCRKPWEKQHEGLSCDAYAAWLEETNDPEIQLNKHLADHGVTCPNCANRYSLSKGGCMHLTCPQCQHEFCVGCAKPFSMGAKCKVSEYCAKLGLHAHHPRNCLFYLRDKEPQLLEKLLEDNNIVYDKEAAKESFRCSVQLQRETPEGLLDSTCGLAIEKAGLCRTHFIEYLVKVIGRHKLDPVAILDLTEVQQELRRRGKPLPIREGGQTDADYTALCAQVVQEQIPLD</sequence>
<dbReference type="GO" id="GO:0061630">
    <property type="term" value="F:ubiquitin protein ligase activity"/>
    <property type="evidence" value="ECO:0007669"/>
    <property type="project" value="TreeGrafter"/>
</dbReference>
<feature type="compositionally biased region" description="Basic and acidic residues" evidence="8">
    <location>
        <begin position="221"/>
        <end position="232"/>
    </location>
</feature>
<feature type="compositionally biased region" description="Basic and acidic residues" evidence="8">
    <location>
        <begin position="388"/>
        <end position="405"/>
    </location>
</feature>
<dbReference type="InterPro" id="IPR041031">
    <property type="entry name" value="RNF31_C"/>
</dbReference>
<feature type="compositionally biased region" description="Basic and acidic residues" evidence="8">
    <location>
        <begin position="416"/>
        <end position="435"/>
    </location>
</feature>
<dbReference type="SUPFAM" id="SSF57850">
    <property type="entry name" value="RING/U-box"/>
    <property type="match status" value="3"/>
</dbReference>
<dbReference type="Pfam" id="PF22191">
    <property type="entry name" value="IBR_1"/>
    <property type="match status" value="1"/>
</dbReference>
<organism evidence="11">
    <name type="scientific">Graphocephala atropunctata</name>
    <dbReference type="NCBI Taxonomy" id="36148"/>
    <lineage>
        <taxon>Eukaryota</taxon>
        <taxon>Metazoa</taxon>
        <taxon>Ecdysozoa</taxon>
        <taxon>Arthropoda</taxon>
        <taxon>Hexapoda</taxon>
        <taxon>Insecta</taxon>
        <taxon>Pterygota</taxon>
        <taxon>Neoptera</taxon>
        <taxon>Paraneoptera</taxon>
        <taxon>Hemiptera</taxon>
        <taxon>Auchenorrhyncha</taxon>
        <taxon>Membracoidea</taxon>
        <taxon>Cicadellidae</taxon>
        <taxon>Cicadellinae</taxon>
        <taxon>Cicadellini</taxon>
        <taxon>Graphocephala</taxon>
    </lineage>
</organism>
<feature type="region of interest" description="Disordered" evidence="8">
    <location>
        <begin position="388"/>
        <end position="470"/>
    </location>
</feature>
<dbReference type="GO" id="GO:0008270">
    <property type="term" value="F:zinc ion binding"/>
    <property type="evidence" value="ECO:0007669"/>
    <property type="project" value="UniProtKB-KW"/>
</dbReference>
<dbReference type="GO" id="GO:0036435">
    <property type="term" value="F:K48-linked polyubiquitin modification-dependent protein binding"/>
    <property type="evidence" value="ECO:0007669"/>
    <property type="project" value="TreeGrafter"/>
</dbReference>
<dbReference type="InterPro" id="IPR047540">
    <property type="entry name" value="BRcat_RBR_RNF31-like"/>
</dbReference>
<dbReference type="InterPro" id="IPR013083">
    <property type="entry name" value="Znf_RING/FYVE/PHD"/>
</dbReference>
<evidence type="ECO:0000313" key="12">
    <source>
        <dbReference type="EMBL" id="JAT35851.1"/>
    </source>
</evidence>
<dbReference type="Pfam" id="PF18091">
    <property type="entry name" value="E3_UbLigase_RBR"/>
    <property type="match status" value="1"/>
</dbReference>
<feature type="region of interest" description="Disordered" evidence="8">
    <location>
        <begin position="221"/>
        <end position="361"/>
    </location>
</feature>
<feature type="compositionally biased region" description="Basic and acidic residues" evidence="8">
    <location>
        <begin position="83"/>
        <end position="135"/>
    </location>
</feature>
<evidence type="ECO:0008006" key="14">
    <source>
        <dbReference type="Google" id="ProtNLM"/>
    </source>
</evidence>
<feature type="compositionally biased region" description="Polar residues" evidence="8">
    <location>
        <begin position="292"/>
        <end position="302"/>
    </location>
</feature>
<evidence type="ECO:0000256" key="6">
    <source>
        <dbReference type="ARBA" id="ARBA00022833"/>
    </source>
</evidence>
<keyword evidence="4 7" id="KW-0863">Zinc-finger</keyword>
<keyword evidence="2" id="KW-0479">Metal-binding</keyword>
<keyword evidence="6" id="KW-0862">Zinc</keyword>
<evidence type="ECO:0000259" key="10">
    <source>
        <dbReference type="PROSITE" id="PS51873"/>
    </source>
</evidence>
<dbReference type="GO" id="GO:0097039">
    <property type="term" value="P:protein linear polyubiquitination"/>
    <property type="evidence" value="ECO:0007669"/>
    <property type="project" value="TreeGrafter"/>
</dbReference>
<feature type="compositionally biased region" description="Polar residues" evidence="8">
    <location>
        <begin position="641"/>
        <end position="660"/>
    </location>
</feature>
<dbReference type="PANTHER" id="PTHR16004:SF2">
    <property type="entry name" value="E3 UBIQUITIN-PROTEIN LIGASE LUBEL"/>
    <property type="match status" value="1"/>
</dbReference>
<dbReference type="InterPro" id="IPR026254">
    <property type="entry name" value="RNF31-like"/>
</dbReference>
<reference evidence="11" key="1">
    <citation type="submission" date="2015-11" db="EMBL/GenBank/DDBJ databases">
        <title>De novo transcriptome assembly of four potential Pierce s Disease insect vectors from Arizona vineyards.</title>
        <authorList>
            <person name="Tassone E.E."/>
        </authorList>
    </citation>
    <scope>NUCLEOTIDE SEQUENCE</scope>
</reference>
<feature type="region of interest" description="Disordered" evidence="8">
    <location>
        <begin position="551"/>
        <end position="576"/>
    </location>
</feature>
<feature type="compositionally biased region" description="Basic and acidic residues" evidence="8">
    <location>
        <begin position="447"/>
        <end position="470"/>
    </location>
</feature>
<name>A0A1B6LQT9_9HEMI</name>
<dbReference type="EMBL" id="GEBQ01013980">
    <property type="protein sequence ID" value="JAT25997.1"/>
    <property type="molecule type" value="Transcribed_RNA"/>
</dbReference>
<dbReference type="Pfam" id="PF01485">
    <property type="entry name" value="IBR"/>
    <property type="match status" value="1"/>
</dbReference>
<evidence type="ECO:0000313" key="11">
    <source>
        <dbReference type="EMBL" id="JAT25997.1"/>
    </source>
</evidence>
<dbReference type="Gene3D" id="3.30.40.10">
    <property type="entry name" value="Zinc/RING finger domain, C3HC4 (zinc finger)"/>
    <property type="match status" value="1"/>
</dbReference>
<feature type="domain" description="RING-type" evidence="10">
    <location>
        <begin position="848"/>
        <end position="1082"/>
    </location>
</feature>
<keyword evidence="3" id="KW-0677">Repeat</keyword>
<feature type="compositionally biased region" description="Basic and acidic residues" evidence="8">
    <location>
        <begin position="303"/>
        <end position="325"/>
    </location>
</feature>
<dbReference type="InterPro" id="IPR017907">
    <property type="entry name" value="Znf_RING_CS"/>
</dbReference>
<evidence type="ECO:0000256" key="8">
    <source>
        <dbReference type="SAM" id="MobiDB-lite"/>
    </source>
</evidence>
<accession>A0A1B6LQT9</accession>
<evidence type="ECO:0000256" key="4">
    <source>
        <dbReference type="ARBA" id="ARBA00022771"/>
    </source>
</evidence>
<feature type="region of interest" description="Disordered" evidence="8">
    <location>
        <begin position="629"/>
        <end position="661"/>
    </location>
</feature>
<feature type="domain" description="RING-type" evidence="9">
    <location>
        <begin position="852"/>
        <end position="901"/>
    </location>
</feature>
<dbReference type="GO" id="GO:0071797">
    <property type="term" value="C:LUBAC complex"/>
    <property type="evidence" value="ECO:0007669"/>
    <property type="project" value="InterPro"/>
</dbReference>
<proteinExistence type="predicted"/>